<keyword evidence="5" id="KW-1185">Reference proteome</keyword>
<dbReference type="SUPFAM" id="SSF51735">
    <property type="entry name" value="NAD(P)-binding Rossmann-fold domains"/>
    <property type="match status" value="1"/>
</dbReference>
<dbReference type="InterPro" id="IPR050259">
    <property type="entry name" value="SDR"/>
</dbReference>
<comment type="similarity">
    <text evidence="1 3">Belongs to the short-chain dehydrogenases/reductases (SDR) family.</text>
</comment>
<dbReference type="EMBL" id="WLZY01000003">
    <property type="protein sequence ID" value="NDL57546.1"/>
    <property type="molecule type" value="Genomic_DNA"/>
</dbReference>
<reference evidence="4 5" key="1">
    <citation type="submission" date="2019-11" db="EMBL/GenBank/DDBJ databases">
        <authorList>
            <person name="Li X.-J."/>
            <person name="Feng X.-M."/>
        </authorList>
    </citation>
    <scope>NUCLEOTIDE SEQUENCE [LARGE SCALE GENOMIC DNA]</scope>
    <source>
        <strain evidence="4 5">XMNu-373</strain>
    </source>
</reference>
<comment type="caution">
    <text evidence="4">The sequence shown here is derived from an EMBL/GenBank/DDBJ whole genome shotgun (WGS) entry which is preliminary data.</text>
</comment>
<name>A0A7K3M2N3_9ACTN</name>
<dbReference type="InterPro" id="IPR020904">
    <property type="entry name" value="Sc_DH/Rdtase_CS"/>
</dbReference>
<dbReference type="AlphaFoldDB" id="A0A7K3M2N3"/>
<dbReference type="GO" id="GO:0016491">
    <property type="term" value="F:oxidoreductase activity"/>
    <property type="evidence" value="ECO:0007669"/>
    <property type="project" value="UniProtKB-KW"/>
</dbReference>
<dbReference type="Gene3D" id="3.40.50.720">
    <property type="entry name" value="NAD(P)-binding Rossmann-like Domain"/>
    <property type="match status" value="1"/>
</dbReference>
<dbReference type="Proteomes" id="UP000460435">
    <property type="component" value="Unassembled WGS sequence"/>
</dbReference>
<keyword evidence="2" id="KW-0560">Oxidoreductase</keyword>
<dbReference type="PRINTS" id="PR00081">
    <property type="entry name" value="GDHRDH"/>
</dbReference>
<dbReference type="RefSeq" id="WP_162450242.1">
    <property type="nucleotide sequence ID" value="NZ_WLZY01000003.1"/>
</dbReference>
<evidence type="ECO:0000313" key="5">
    <source>
        <dbReference type="Proteomes" id="UP000460435"/>
    </source>
</evidence>
<dbReference type="InterPro" id="IPR036291">
    <property type="entry name" value="NAD(P)-bd_dom_sf"/>
</dbReference>
<gene>
    <name evidence="4" type="ORF">F7O44_10715</name>
</gene>
<dbReference type="PRINTS" id="PR00080">
    <property type="entry name" value="SDRFAMILY"/>
</dbReference>
<sequence>MDLDLAGRRALVTGSSGGIGAAIANALAAEGCAVLIHGRNADAAQATAKRLRSAGAETGVVLGDLTADGVVDDVASAALAFGTDILVNNAGPFAEHDWNNARARDWLATYHGNVVTVAQITQALLPNMQERRWGRVINIGSRAVITPLANMVEYSAAKAAVVNMTTSLAQHLAGTGVTANCVSPGVIRTPSFERMFRQRMGAETVDWTRLEAEAVARYAPNPAGRLGRADDIADAVTFLASPRAGYINGVNLRVDGGITGTP</sequence>
<dbReference type="Pfam" id="PF00106">
    <property type="entry name" value="adh_short"/>
    <property type="match status" value="1"/>
</dbReference>
<proteinExistence type="inferred from homology"/>
<evidence type="ECO:0000256" key="1">
    <source>
        <dbReference type="ARBA" id="ARBA00006484"/>
    </source>
</evidence>
<evidence type="ECO:0000256" key="3">
    <source>
        <dbReference type="RuleBase" id="RU000363"/>
    </source>
</evidence>
<accession>A0A7K3M2N3</accession>
<dbReference type="PROSITE" id="PS00061">
    <property type="entry name" value="ADH_SHORT"/>
    <property type="match status" value="1"/>
</dbReference>
<protein>
    <submittedName>
        <fullName evidence="4">SDR family NAD(P)-dependent oxidoreductase</fullName>
    </submittedName>
</protein>
<dbReference type="FunFam" id="3.40.50.720:FF:000084">
    <property type="entry name" value="Short-chain dehydrogenase reductase"/>
    <property type="match status" value="1"/>
</dbReference>
<dbReference type="InterPro" id="IPR002347">
    <property type="entry name" value="SDR_fam"/>
</dbReference>
<evidence type="ECO:0000313" key="4">
    <source>
        <dbReference type="EMBL" id="NDL57546.1"/>
    </source>
</evidence>
<organism evidence="4 5">
    <name type="scientific">Phytoactinopolyspora mesophila</name>
    <dbReference type="NCBI Taxonomy" id="2650750"/>
    <lineage>
        <taxon>Bacteria</taxon>
        <taxon>Bacillati</taxon>
        <taxon>Actinomycetota</taxon>
        <taxon>Actinomycetes</taxon>
        <taxon>Jiangellales</taxon>
        <taxon>Jiangellaceae</taxon>
        <taxon>Phytoactinopolyspora</taxon>
    </lineage>
</organism>
<evidence type="ECO:0000256" key="2">
    <source>
        <dbReference type="ARBA" id="ARBA00023002"/>
    </source>
</evidence>
<dbReference type="PANTHER" id="PTHR42879">
    <property type="entry name" value="3-OXOACYL-(ACYL-CARRIER-PROTEIN) REDUCTASE"/>
    <property type="match status" value="1"/>
</dbReference>
<dbReference type="GO" id="GO:0032787">
    <property type="term" value="P:monocarboxylic acid metabolic process"/>
    <property type="evidence" value="ECO:0007669"/>
    <property type="project" value="UniProtKB-ARBA"/>
</dbReference>